<dbReference type="VEuPathDB" id="FungiDB:RhiirA1_86193"/>
<keyword evidence="1" id="KW-1133">Transmembrane helix</keyword>
<feature type="transmembrane region" description="Helical" evidence="1">
    <location>
        <begin position="33"/>
        <end position="52"/>
    </location>
</feature>
<keyword evidence="1" id="KW-0472">Membrane</keyword>
<gene>
    <name evidence="2" type="ORF">RhiirA1_86193</name>
</gene>
<protein>
    <submittedName>
        <fullName evidence="2">Uncharacterized protein</fullName>
    </submittedName>
</protein>
<sequence>MRTTKIFFSAFVSESHGYWGKNGSRSYFDLCYPVALASFTDNIICFSIYVIIVRKNKTLPRNITL</sequence>
<reference evidence="2 3" key="1">
    <citation type="submission" date="2017-10" db="EMBL/GenBank/DDBJ databases">
        <title>Extensive intraspecific genome diversity in a model arbuscular mycorrhizal fungus.</title>
        <authorList>
            <person name="Chen E.C.H."/>
            <person name="Morin E."/>
            <person name="Baudet D."/>
            <person name="Noel J."/>
            <person name="Ndikumana S."/>
            <person name="Charron P."/>
            <person name="St-Onge C."/>
            <person name="Giorgi J."/>
            <person name="Grigoriev I.V."/>
            <person name="Roux C."/>
            <person name="Martin F.M."/>
            <person name="Corradi N."/>
        </authorList>
    </citation>
    <scope>NUCLEOTIDE SEQUENCE [LARGE SCALE GENOMIC DNA]</scope>
    <source>
        <strain evidence="2 3">A1</strain>
    </source>
</reference>
<keyword evidence="1" id="KW-0812">Transmembrane</keyword>
<reference evidence="2 3" key="2">
    <citation type="submission" date="2017-10" db="EMBL/GenBank/DDBJ databases">
        <title>Genome analyses suggest a sexual origin of heterokaryosis in a supposedly ancient asexual fungus.</title>
        <authorList>
            <person name="Corradi N."/>
            <person name="Sedzielewska K."/>
            <person name="Noel J."/>
            <person name="Charron P."/>
            <person name="Farinelli L."/>
            <person name="Marton T."/>
            <person name="Kruger M."/>
            <person name="Pelin A."/>
            <person name="Brachmann A."/>
            <person name="Corradi N."/>
        </authorList>
    </citation>
    <scope>NUCLEOTIDE SEQUENCE [LARGE SCALE GENOMIC DNA]</scope>
    <source>
        <strain evidence="2 3">A1</strain>
    </source>
</reference>
<dbReference type="AlphaFoldDB" id="A0A2N0R198"/>
<evidence type="ECO:0000256" key="1">
    <source>
        <dbReference type="SAM" id="Phobius"/>
    </source>
</evidence>
<evidence type="ECO:0000313" key="2">
    <source>
        <dbReference type="EMBL" id="PKC57060.1"/>
    </source>
</evidence>
<dbReference type="EMBL" id="LLXH01001939">
    <property type="protein sequence ID" value="PKC57060.1"/>
    <property type="molecule type" value="Genomic_DNA"/>
</dbReference>
<dbReference type="Proteomes" id="UP000232688">
    <property type="component" value="Unassembled WGS sequence"/>
</dbReference>
<comment type="caution">
    <text evidence="2">The sequence shown here is derived from an EMBL/GenBank/DDBJ whole genome shotgun (WGS) entry which is preliminary data.</text>
</comment>
<accession>A0A2N0R198</accession>
<proteinExistence type="predicted"/>
<organism evidence="2 3">
    <name type="scientific">Rhizophagus irregularis</name>
    <dbReference type="NCBI Taxonomy" id="588596"/>
    <lineage>
        <taxon>Eukaryota</taxon>
        <taxon>Fungi</taxon>
        <taxon>Fungi incertae sedis</taxon>
        <taxon>Mucoromycota</taxon>
        <taxon>Glomeromycotina</taxon>
        <taxon>Glomeromycetes</taxon>
        <taxon>Glomerales</taxon>
        <taxon>Glomeraceae</taxon>
        <taxon>Rhizophagus</taxon>
    </lineage>
</organism>
<evidence type="ECO:0000313" key="3">
    <source>
        <dbReference type="Proteomes" id="UP000232688"/>
    </source>
</evidence>
<name>A0A2N0R198_9GLOM</name>